<dbReference type="SUPFAM" id="SSF56601">
    <property type="entry name" value="beta-lactamase/transpeptidase-like"/>
    <property type="match status" value="1"/>
</dbReference>
<gene>
    <name evidence="4" type="ORF">CO020_00160</name>
</gene>
<dbReference type="InterPro" id="IPR001460">
    <property type="entry name" value="PCN-bd_Tpept"/>
</dbReference>
<dbReference type="InterPro" id="IPR050515">
    <property type="entry name" value="Beta-lactam/transpept"/>
</dbReference>
<comment type="subcellular location">
    <subcellularLocation>
        <location evidence="1">Membrane</location>
    </subcellularLocation>
</comment>
<dbReference type="Proteomes" id="UP000229674">
    <property type="component" value="Unassembled WGS sequence"/>
</dbReference>
<dbReference type="GO" id="GO:0005886">
    <property type="term" value="C:plasma membrane"/>
    <property type="evidence" value="ECO:0007669"/>
    <property type="project" value="TreeGrafter"/>
</dbReference>
<evidence type="ECO:0000259" key="3">
    <source>
        <dbReference type="Pfam" id="PF00905"/>
    </source>
</evidence>
<sequence>GEEKLRYYPLESIASQLLGFVSLDAQNPAGKYGLELYYNDTLAGKAGDTEGDKVTPGERGGDLHLTIDANIQNHAESVLDKLVSDYKGTGGTVMVANPKTGAILAMAGTPSFDPNNYSQADIKNFMNPTLQGVYEPGSIFKVITMSSALDAGKVTPDTTYVDTGSITVSGKTIKNWDMKAHGKMTMTEVIENSLNTGAAFAEKQLGNDAFYNYLTKFGLKEKTGVDLPGEVVGSLTPLEKDKRDINFATASFGQGVSATPIRLLEAIGAVANGGVMMRPYVNADLSPQPVRRVISEDASRKMVQMMVAAVDNAGIAHINGYTIAGKTGTAQVPDLAHGGYYAGKVIDSYVGFAPAYNPRFIVFIKLDEPAGSPLAGLTIVPAFRDIANFALNYYNVPPDNLNTP</sequence>
<protein>
    <submittedName>
        <fullName evidence="4">Penicillin-binding protein 2</fullName>
    </submittedName>
</protein>
<dbReference type="Gene3D" id="3.30.450.330">
    <property type="match status" value="1"/>
</dbReference>
<proteinExistence type="predicted"/>
<organism evidence="4 5">
    <name type="scientific">Candidatus Colwellbacteria bacterium CG_4_9_14_0_2_um_filter_50_12</name>
    <dbReference type="NCBI Taxonomy" id="1974538"/>
    <lineage>
        <taxon>Bacteria</taxon>
        <taxon>Candidatus Colwelliibacteriota</taxon>
    </lineage>
</organism>
<dbReference type="PANTHER" id="PTHR30627">
    <property type="entry name" value="PEPTIDOGLYCAN D,D-TRANSPEPTIDASE"/>
    <property type="match status" value="1"/>
</dbReference>
<name>A0A2M8G1J9_9BACT</name>
<evidence type="ECO:0000313" key="5">
    <source>
        <dbReference type="Proteomes" id="UP000229674"/>
    </source>
</evidence>
<evidence type="ECO:0000256" key="2">
    <source>
        <dbReference type="ARBA" id="ARBA00023136"/>
    </source>
</evidence>
<dbReference type="GO" id="GO:0008658">
    <property type="term" value="F:penicillin binding"/>
    <property type="evidence" value="ECO:0007669"/>
    <property type="project" value="InterPro"/>
</dbReference>
<dbReference type="Gene3D" id="3.90.1310.10">
    <property type="entry name" value="Penicillin-binding protein 2a (Domain 2)"/>
    <property type="match status" value="1"/>
</dbReference>
<feature type="non-terminal residue" evidence="4">
    <location>
        <position position="1"/>
    </location>
</feature>
<dbReference type="Pfam" id="PF00905">
    <property type="entry name" value="Transpeptidase"/>
    <property type="match status" value="1"/>
</dbReference>
<dbReference type="SUPFAM" id="SSF56519">
    <property type="entry name" value="Penicillin binding protein dimerisation domain"/>
    <property type="match status" value="1"/>
</dbReference>
<dbReference type="Gene3D" id="3.40.710.10">
    <property type="entry name" value="DD-peptidase/beta-lactamase superfamily"/>
    <property type="match status" value="1"/>
</dbReference>
<accession>A0A2M8G1J9</accession>
<evidence type="ECO:0000313" key="4">
    <source>
        <dbReference type="EMBL" id="PJC65526.1"/>
    </source>
</evidence>
<dbReference type="InterPro" id="IPR012338">
    <property type="entry name" value="Beta-lactam/transpept-like"/>
</dbReference>
<evidence type="ECO:0000256" key="1">
    <source>
        <dbReference type="ARBA" id="ARBA00004370"/>
    </source>
</evidence>
<dbReference type="AlphaFoldDB" id="A0A2M8G1J9"/>
<dbReference type="EMBL" id="PFQX01000006">
    <property type="protein sequence ID" value="PJC65526.1"/>
    <property type="molecule type" value="Genomic_DNA"/>
</dbReference>
<keyword evidence="2" id="KW-0472">Membrane</keyword>
<feature type="domain" description="Penicillin-binding protein transpeptidase" evidence="3">
    <location>
        <begin position="91"/>
        <end position="376"/>
    </location>
</feature>
<dbReference type="InterPro" id="IPR036138">
    <property type="entry name" value="PBP_dimer_sf"/>
</dbReference>
<comment type="caution">
    <text evidence="4">The sequence shown here is derived from an EMBL/GenBank/DDBJ whole genome shotgun (WGS) entry which is preliminary data.</text>
</comment>
<dbReference type="PANTHER" id="PTHR30627:SF1">
    <property type="entry name" value="PEPTIDOGLYCAN D,D-TRANSPEPTIDASE FTSI"/>
    <property type="match status" value="1"/>
</dbReference>
<reference evidence="5" key="1">
    <citation type="submission" date="2017-09" db="EMBL/GenBank/DDBJ databases">
        <title>Depth-based differentiation of microbial function through sediment-hosted aquifers and enrichment of novel symbionts in the deep terrestrial subsurface.</title>
        <authorList>
            <person name="Probst A.J."/>
            <person name="Ladd B."/>
            <person name="Jarett J.K."/>
            <person name="Geller-Mcgrath D.E."/>
            <person name="Sieber C.M.K."/>
            <person name="Emerson J.B."/>
            <person name="Anantharaman K."/>
            <person name="Thomas B.C."/>
            <person name="Malmstrom R."/>
            <person name="Stieglmeier M."/>
            <person name="Klingl A."/>
            <person name="Woyke T."/>
            <person name="Ryan C.M."/>
            <person name="Banfield J.F."/>
        </authorList>
    </citation>
    <scope>NUCLEOTIDE SEQUENCE [LARGE SCALE GENOMIC DNA]</scope>
</reference>
<dbReference type="GO" id="GO:0071555">
    <property type="term" value="P:cell wall organization"/>
    <property type="evidence" value="ECO:0007669"/>
    <property type="project" value="TreeGrafter"/>
</dbReference>